<comment type="caution">
    <text evidence="14">The sequence shown here is derived from an EMBL/GenBank/DDBJ whole genome shotgun (WGS) entry which is preliminary data.</text>
</comment>
<reference evidence="15" key="1">
    <citation type="journal article" date="2019" name="Int. J. Syst. Evol. Microbiol.">
        <title>The Global Catalogue of Microorganisms (GCM) 10K type strain sequencing project: providing services to taxonomists for standard genome sequencing and annotation.</title>
        <authorList>
            <consortium name="The Broad Institute Genomics Platform"/>
            <consortium name="The Broad Institute Genome Sequencing Center for Infectious Disease"/>
            <person name="Wu L."/>
            <person name="Ma J."/>
        </authorList>
    </citation>
    <scope>NUCLEOTIDE SEQUENCE [LARGE SCALE GENOMIC DNA]</scope>
    <source>
        <strain evidence="15">CECT 7184</strain>
    </source>
</reference>
<dbReference type="Pfam" id="PF08345">
    <property type="entry name" value="YscJ_FliF_C"/>
    <property type="match status" value="1"/>
</dbReference>
<dbReference type="InterPro" id="IPR006182">
    <property type="entry name" value="FliF_N_dom"/>
</dbReference>
<protein>
    <recommendedName>
        <fullName evidence="9">Flagellar M-ring protein</fullName>
    </recommendedName>
</protein>
<feature type="transmembrane region" description="Helical" evidence="11">
    <location>
        <begin position="445"/>
        <end position="466"/>
    </location>
</feature>
<sequence length="527" mass="59444">MNEKFLTYKNKTIEYWQQRTKQQKLAFIGILSFLIILMVLAILFSTRSTYTPLYSNLTVQETGQIKETLDARGISSQVSDDGTTIKVPEELVDTLKVELAAEGIPQSGSIDYSFVEDRMGFGMTDSEFSVMERAAMQTELANLIRGIDGVNQANVMITLPEESTWVSDQPGEASASIVLHTAGGYQPDQQQVRSLYHLVSKSVPSLPVDNIVIMNQMFEHFYYEDHQTDSTLSAFDQQRSIQREIEQDIQRELQQMLGTMMGQDKVLVSVTTDIDFTQENREESLVEPVDEENMEGIAVSVERITETYEGNGAPDGGIVGADEEDIPAFPAEAGAGEGEYERIEDRINNEVNRIHREIVESPYKVRDIGVQVMVEPPDPEDPATLPADRINDIQEILGTIVRTSIDQEYTADLTEADIEDKIFVSSHPFIGKVEMEPEQGAGIPVWLYIAGGVLIAVIILLIILLLRSRRQVIEEEELMETTISSEYEDLPEPEETEEEAKRKQLERMAKERPEEFSKLLRTWLSDD</sequence>
<dbReference type="EMBL" id="JBHSOZ010000003">
    <property type="protein sequence ID" value="MFC5712150.1"/>
    <property type="molecule type" value="Genomic_DNA"/>
</dbReference>
<dbReference type="Gene3D" id="3.30.300.30">
    <property type="match status" value="1"/>
</dbReference>
<keyword evidence="14" id="KW-0969">Cilium</keyword>
<keyword evidence="8 9" id="KW-0975">Bacterial flagellum</keyword>
<evidence type="ECO:0000256" key="3">
    <source>
        <dbReference type="ARBA" id="ARBA00007971"/>
    </source>
</evidence>
<dbReference type="InterPro" id="IPR045851">
    <property type="entry name" value="AMP-bd_C_sf"/>
</dbReference>
<dbReference type="RefSeq" id="WP_385939209.1">
    <property type="nucleotide sequence ID" value="NZ_JBHSOZ010000003.1"/>
</dbReference>
<keyword evidence="14" id="KW-0282">Flagellum</keyword>
<evidence type="ECO:0000256" key="8">
    <source>
        <dbReference type="ARBA" id="ARBA00023143"/>
    </source>
</evidence>
<evidence type="ECO:0000256" key="9">
    <source>
        <dbReference type="PIRNR" id="PIRNR004862"/>
    </source>
</evidence>
<feature type="domain" description="Flagellar M-ring C-terminal" evidence="13">
    <location>
        <begin position="257"/>
        <end position="398"/>
    </location>
</feature>
<evidence type="ECO:0000256" key="6">
    <source>
        <dbReference type="ARBA" id="ARBA00022989"/>
    </source>
</evidence>
<keyword evidence="6 11" id="KW-1133">Transmembrane helix</keyword>
<dbReference type="PRINTS" id="PR01009">
    <property type="entry name" value="FLGMRINGFLIF"/>
</dbReference>
<comment type="subcellular location">
    <subcellularLocation>
        <location evidence="1 9">Bacterial flagellum basal body</location>
    </subcellularLocation>
    <subcellularLocation>
        <location evidence="2">Cell membrane</location>
        <topology evidence="2">Multi-pass membrane protein</topology>
    </subcellularLocation>
</comment>
<keyword evidence="7 11" id="KW-0472">Membrane</keyword>
<keyword evidence="4" id="KW-1003">Cell membrane</keyword>
<organism evidence="14 15">
    <name type="scientific">Thalassorhabdus alkalitolerans</name>
    <dbReference type="NCBI Taxonomy" id="2282697"/>
    <lineage>
        <taxon>Bacteria</taxon>
        <taxon>Bacillati</taxon>
        <taxon>Bacillota</taxon>
        <taxon>Bacilli</taxon>
        <taxon>Bacillales</taxon>
        <taxon>Bacillaceae</taxon>
        <taxon>Thalassorhabdus</taxon>
    </lineage>
</organism>
<proteinExistence type="inferred from homology"/>
<feature type="region of interest" description="Disordered" evidence="10">
    <location>
        <begin position="483"/>
        <end position="514"/>
    </location>
</feature>
<evidence type="ECO:0000256" key="4">
    <source>
        <dbReference type="ARBA" id="ARBA00022475"/>
    </source>
</evidence>
<evidence type="ECO:0000259" key="13">
    <source>
        <dbReference type="Pfam" id="PF08345"/>
    </source>
</evidence>
<accession>A0ABW0YIH7</accession>
<dbReference type="InterPro" id="IPR013556">
    <property type="entry name" value="Flag_M-ring_C"/>
</dbReference>
<evidence type="ECO:0000313" key="14">
    <source>
        <dbReference type="EMBL" id="MFC5712150.1"/>
    </source>
</evidence>
<dbReference type="Proteomes" id="UP001596142">
    <property type="component" value="Unassembled WGS sequence"/>
</dbReference>
<dbReference type="NCBIfam" id="TIGR00206">
    <property type="entry name" value="fliF"/>
    <property type="match status" value="1"/>
</dbReference>
<evidence type="ECO:0000256" key="7">
    <source>
        <dbReference type="ARBA" id="ARBA00023136"/>
    </source>
</evidence>
<dbReference type="InterPro" id="IPR000067">
    <property type="entry name" value="FlgMring_FliF"/>
</dbReference>
<keyword evidence="15" id="KW-1185">Reference proteome</keyword>
<dbReference type="PIRSF" id="PIRSF004862">
    <property type="entry name" value="FliF"/>
    <property type="match status" value="1"/>
</dbReference>
<dbReference type="PANTHER" id="PTHR30046">
    <property type="entry name" value="FLAGELLAR M-RING PROTEIN"/>
    <property type="match status" value="1"/>
</dbReference>
<name>A0ABW0YIH7_9BACI</name>
<dbReference type="InterPro" id="IPR043427">
    <property type="entry name" value="YscJ/FliF"/>
</dbReference>
<gene>
    <name evidence="14" type="primary">fliF</name>
    <name evidence="14" type="ORF">ACFPU1_05110</name>
</gene>
<comment type="function">
    <text evidence="9">The M ring may be actively involved in energy transduction.</text>
</comment>
<feature type="compositionally biased region" description="Basic and acidic residues" evidence="10">
    <location>
        <begin position="499"/>
        <end position="514"/>
    </location>
</feature>
<evidence type="ECO:0000256" key="11">
    <source>
        <dbReference type="SAM" id="Phobius"/>
    </source>
</evidence>
<dbReference type="PANTHER" id="PTHR30046:SF0">
    <property type="entry name" value="FLAGELLAR M-RING PROTEIN"/>
    <property type="match status" value="1"/>
</dbReference>
<evidence type="ECO:0000256" key="10">
    <source>
        <dbReference type="SAM" id="MobiDB-lite"/>
    </source>
</evidence>
<feature type="transmembrane region" description="Helical" evidence="11">
    <location>
        <begin position="25"/>
        <end position="44"/>
    </location>
</feature>
<keyword evidence="5 11" id="KW-0812">Transmembrane</keyword>
<feature type="domain" description="Flagellar M-ring N-terminal" evidence="12">
    <location>
        <begin position="46"/>
        <end position="219"/>
    </location>
</feature>
<evidence type="ECO:0000313" key="15">
    <source>
        <dbReference type="Proteomes" id="UP001596142"/>
    </source>
</evidence>
<dbReference type="Pfam" id="PF01514">
    <property type="entry name" value="YscJ_FliF"/>
    <property type="match status" value="1"/>
</dbReference>
<comment type="similarity">
    <text evidence="3 9">Belongs to the FliF family.</text>
</comment>
<evidence type="ECO:0000259" key="12">
    <source>
        <dbReference type="Pfam" id="PF01514"/>
    </source>
</evidence>
<evidence type="ECO:0000256" key="2">
    <source>
        <dbReference type="ARBA" id="ARBA00004651"/>
    </source>
</evidence>
<evidence type="ECO:0000256" key="5">
    <source>
        <dbReference type="ARBA" id="ARBA00022692"/>
    </source>
</evidence>
<feature type="compositionally biased region" description="Acidic residues" evidence="10">
    <location>
        <begin position="486"/>
        <end position="498"/>
    </location>
</feature>
<evidence type="ECO:0000256" key="1">
    <source>
        <dbReference type="ARBA" id="ARBA00004117"/>
    </source>
</evidence>
<keyword evidence="14" id="KW-0966">Cell projection</keyword>